<protein>
    <recommendedName>
        <fullName evidence="7">Divalent metal cation transporter</fullName>
    </recommendedName>
</protein>
<feature type="non-terminal residue" evidence="6">
    <location>
        <position position="374"/>
    </location>
</feature>
<dbReference type="AlphaFoldDB" id="A0A382K9K3"/>
<feature type="transmembrane region" description="Helical" evidence="5">
    <location>
        <begin position="247"/>
        <end position="268"/>
    </location>
</feature>
<organism evidence="6">
    <name type="scientific">marine metagenome</name>
    <dbReference type="NCBI Taxonomy" id="408172"/>
    <lineage>
        <taxon>unclassified sequences</taxon>
        <taxon>metagenomes</taxon>
        <taxon>ecological metagenomes</taxon>
    </lineage>
</organism>
<keyword evidence="2 5" id="KW-0812">Transmembrane</keyword>
<reference evidence="6" key="1">
    <citation type="submission" date="2018-05" db="EMBL/GenBank/DDBJ databases">
        <authorList>
            <person name="Lanie J.A."/>
            <person name="Ng W.-L."/>
            <person name="Kazmierczak K.M."/>
            <person name="Andrzejewski T.M."/>
            <person name="Davidsen T.M."/>
            <person name="Wayne K.J."/>
            <person name="Tettelin H."/>
            <person name="Glass J.I."/>
            <person name="Rusch D."/>
            <person name="Podicherti R."/>
            <person name="Tsui H.-C.T."/>
            <person name="Winkler M.E."/>
        </authorList>
    </citation>
    <scope>NUCLEOTIDE SEQUENCE</scope>
</reference>
<proteinExistence type="predicted"/>
<gene>
    <name evidence="6" type="ORF">METZ01_LOCUS273530</name>
</gene>
<evidence type="ECO:0000256" key="1">
    <source>
        <dbReference type="ARBA" id="ARBA00004141"/>
    </source>
</evidence>
<dbReference type="GO" id="GO:0046873">
    <property type="term" value="F:metal ion transmembrane transporter activity"/>
    <property type="evidence" value="ECO:0007669"/>
    <property type="project" value="InterPro"/>
</dbReference>
<keyword evidence="3 5" id="KW-1133">Transmembrane helix</keyword>
<dbReference type="InterPro" id="IPR001046">
    <property type="entry name" value="NRAMP_fam"/>
</dbReference>
<accession>A0A382K9K3</accession>
<dbReference type="Pfam" id="PF01566">
    <property type="entry name" value="Nramp"/>
    <property type="match status" value="1"/>
</dbReference>
<feature type="transmembrane region" description="Helical" evidence="5">
    <location>
        <begin position="21"/>
        <end position="42"/>
    </location>
</feature>
<evidence type="ECO:0000256" key="4">
    <source>
        <dbReference type="ARBA" id="ARBA00023136"/>
    </source>
</evidence>
<dbReference type="NCBIfam" id="NF037982">
    <property type="entry name" value="Nramp_1"/>
    <property type="match status" value="1"/>
</dbReference>
<evidence type="ECO:0000313" key="6">
    <source>
        <dbReference type="EMBL" id="SVC20676.1"/>
    </source>
</evidence>
<dbReference type="GO" id="GO:0016020">
    <property type="term" value="C:membrane"/>
    <property type="evidence" value="ECO:0007669"/>
    <property type="project" value="UniProtKB-SubCell"/>
</dbReference>
<feature type="transmembrane region" description="Helical" evidence="5">
    <location>
        <begin position="348"/>
        <end position="367"/>
    </location>
</feature>
<evidence type="ECO:0000256" key="5">
    <source>
        <dbReference type="SAM" id="Phobius"/>
    </source>
</evidence>
<feature type="transmembrane region" description="Helical" evidence="5">
    <location>
        <begin position="97"/>
        <end position="119"/>
    </location>
</feature>
<feature type="transmembrane region" description="Helical" evidence="5">
    <location>
        <begin position="48"/>
        <end position="66"/>
    </location>
</feature>
<comment type="subcellular location">
    <subcellularLocation>
        <location evidence="1">Membrane</location>
        <topology evidence="1">Multi-pass membrane protein</topology>
    </subcellularLocation>
</comment>
<evidence type="ECO:0000256" key="3">
    <source>
        <dbReference type="ARBA" id="ARBA00022989"/>
    </source>
</evidence>
<keyword evidence="4 5" id="KW-0472">Membrane</keyword>
<sequence length="374" mass="39683">MSSATEPETSGVQGSDSGMQNFFVSFGPGLLWAGSAIGVSHLVQSTRAGATAGFALAGVIIFALILKYPFFEFGPRYAAATGESLVEGYRRVGRWAVWLYLLIMLSTVVFTNAGILLFTEALFQYALGTSFSPTLASAVVYTGCVLLLWVGHYKALDLLIKGVVLLLALSTLVAASLLLPQADFSDLRLIPLVPSEGTVTLAFMIALAGWMPVGIEAATLSSLWTLAKDKSTNVRTSVSTARLDFNIAYVGTGVLAFAFLILGAVVMYGSGEEFSASPAGFSTQLIALYESTLGGWAGPIVVTAAVTAMFSTTLTVMDGYPRAIDRAIKVIKTDNPDQTANADISEPYWIAIIGIGVLMTLFLHFFVSSLTQMI</sequence>
<feature type="transmembrane region" description="Helical" evidence="5">
    <location>
        <begin position="158"/>
        <end position="179"/>
    </location>
</feature>
<name>A0A382K9K3_9ZZZZ</name>
<evidence type="ECO:0008006" key="7">
    <source>
        <dbReference type="Google" id="ProtNLM"/>
    </source>
</evidence>
<evidence type="ECO:0000256" key="2">
    <source>
        <dbReference type="ARBA" id="ARBA00022692"/>
    </source>
</evidence>
<feature type="transmembrane region" description="Helical" evidence="5">
    <location>
        <begin position="131"/>
        <end position="151"/>
    </location>
</feature>
<feature type="transmembrane region" description="Helical" evidence="5">
    <location>
        <begin position="199"/>
        <end position="226"/>
    </location>
</feature>
<dbReference type="EMBL" id="UINC01079043">
    <property type="protein sequence ID" value="SVC20676.1"/>
    <property type="molecule type" value="Genomic_DNA"/>
</dbReference>